<gene>
    <name evidence="1" type="ORF">IDH45_25985</name>
</gene>
<organism evidence="1 2">
    <name type="scientific">Paenibacillus oceani</name>
    <dbReference type="NCBI Taxonomy" id="2772510"/>
    <lineage>
        <taxon>Bacteria</taxon>
        <taxon>Bacillati</taxon>
        <taxon>Bacillota</taxon>
        <taxon>Bacilli</taxon>
        <taxon>Bacillales</taxon>
        <taxon>Paenibacillaceae</taxon>
        <taxon>Paenibacillus</taxon>
    </lineage>
</organism>
<reference evidence="1" key="1">
    <citation type="submission" date="2020-09" db="EMBL/GenBank/DDBJ databases">
        <title>A novel bacterium of genus Paenibacillus, isolated from South China Sea.</title>
        <authorList>
            <person name="Huang H."/>
            <person name="Mo K."/>
            <person name="Hu Y."/>
        </authorList>
    </citation>
    <scope>NUCLEOTIDE SEQUENCE</scope>
    <source>
        <strain evidence="1">IB182363</strain>
    </source>
</reference>
<dbReference type="AlphaFoldDB" id="A0A927CEI8"/>
<evidence type="ECO:0000313" key="1">
    <source>
        <dbReference type="EMBL" id="MBD2865437.1"/>
    </source>
</evidence>
<dbReference type="Proteomes" id="UP000639396">
    <property type="component" value="Unassembled WGS sequence"/>
</dbReference>
<keyword evidence="2" id="KW-1185">Reference proteome</keyword>
<evidence type="ECO:0008006" key="3">
    <source>
        <dbReference type="Google" id="ProtNLM"/>
    </source>
</evidence>
<dbReference type="PROSITE" id="PS51257">
    <property type="entry name" value="PROKAR_LIPOPROTEIN"/>
    <property type="match status" value="1"/>
</dbReference>
<sequence>MNRTNFKRKIAVVLVWMLAVGCIGLSGIFQAGTAAAQSVGVTLAPPVACEEPAVQQTVYVSVYNKSSGQTLCYQSSLFQLTGNIGDQMEVTVHMPEFGQNALIEYQYNYEPYPSYEYMQSLSLKLSGSFIISQGTNALQIGVRTSSSYGPAVYAKPSGTLAYSRHTDSNGVLKLNPDGQSSQPGSYDLFIDYFGYAEWGVQLVDSSGQPLSGVSAVSLNNDGRHSFPQVPVPADGQIYAVYTPPGGQGNGRIESILIGHLPDSSQVVKVVLDPEGQADVTLDQVVRTDATLNLLARFGNHLYLLDNEPAPPWVHKEIVLEATRNSPNNPTTGGVKHLLTVIYTAPVEQSPYENSHYIPIHTDYWRTVTLVHANPALPGSALSNVRVYLNRDDYPSFNSMYTYTDSQGKATFYDFDSYSVELPYTYNLASEDGGNGHKPALIQIGPDFWNNDTGETQLKVTELKRPGSDDPNSEFQLKDLVWFAQNFQSPEYFYDMNQDGDVTKEDLNILLRILAPTLLFD</sequence>
<accession>A0A927CEI8</accession>
<dbReference type="PROSITE" id="PS00018">
    <property type="entry name" value="EF_HAND_1"/>
    <property type="match status" value="1"/>
</dbReference>
<proteinExistence type="predicted"/>
<name>A0A927CEI8_9BACL</name>
<dbReference type="EMBL" id="JACXJA010000042">
    <property type="protein sequence ID" value="MBD2865437.1"/>
    <property type="molecule type" value="Genomic_DNA"/>
</dbReference>
<dbReference type="InterPro" id="IPR018247">
    <property type="entry name" value="EF_Hand_1_Ca_BS"/>
</dbReference>
<dbReference type="RefSeq" id="WP_190931057.1">
    <property type="nucleotide sequence ID" value="NZ_JACXJA010000042.1"/>
</dbReference>
<comment type="caution">
    <text evidence="1">The sequence shown here is derived from an EMBL/GenBank/DDBJ whole genome shotgun (WGS) entry which is preliminary data.</text>
</comment>
<protein>
    <recommendedName>
        <fullName evidence="3">Dockerin domain-containing protein</fullName>
    </recommendedName>
</protein>
<evidence type="ECO:0000313" key="2">
    <source>
        <dbReference type="Proteomes" id="UP000639396"/>
    </source>
</evidence>